<feature type="compositionally biased region" description="Polar residues" evidence="8">
    <location>
        <begin position="1"/>
        <end position="19"/>
    </location>
</feature>
<dbReference type="PANTHER" id="PTHR31985:SF130">
    <property type="entry name" value="ETHYLENE-RESPONSIVE TRANSCRIPTION FACTOR ERF034"/>
    <property type="match status" value="1"/>
</dbReference>
<dbReference type="Pfam" id="PF00847">
    <property type="entry name" value="AP2"/>
    <property type="match status" value="1"/>
</dbReference>
<comment type="caution">
    <text evidence="10">The sequence shown here is derived from an EMBL/GenBank/DDBJ whole genome shotgun (WGS) entry which is preliminary data.</text>
</comment>
<dbReference type="PRINTS" id="PR00367">
    <property type="entry name" value="ETHRSPELEMNT"/>
</dbReference>
<dbReference type="CDD" id="cd00018">
    <property type="entry name" value="AP2"/>
    <property type="match status" value="1"/>
</dbReference>
<keyword evidence="6" id="KW-0539">Nucleus</keyword>
<comment type="similarity">
    <text evidence="7">Belongs to the AP2/ERF transcription factor family. ERF subfamily.</text>
</comment>
<comment type="subcellular location">
    <subcellularLocation>
        <location evidence="1">Nucleus</location>
    </subcellularLocation>
</comment>
<keyword evidence="5" id="KW-0804">Transcription</keyword>
<dbReference type="SUPFAM" id="SSF54171">
    <property type="entry name" value="DNA-binding domain"/>
    <property type="match status" value="1"/>
</dbReference>
<name>A0A438K2T0_VITVI</name>
<evidence type="ECO:0000256" key="1">
    <source>
        <dbReference type="ARBA" id="ARBA00004123"/>
    </source>
</evidence>
<keyword evidence="2" id="KW-0805">Transcription regulation</keyword>
<evidence type="ECO:0000256" key="3">
    <source>
        <dbReference type="ARBA" id="ARBA00023125"/>
    </source>
</evidence>
<evidence type="ECO:0000313" key="10">
    <source>
        <dbReference type="EMBL" id="RVX15514.1"/>
    </source>
</evidence>
<feature type="domain" description="AP2/ERF" evidence="9">
    <location>
        <begin position="47"/>
        <end position="104"/>
    </location>
</feature>
<evidence type="ECO:0000256" key="6">
    <source>
        <dbReference type="ARBA" id="ARBA00023242"/>
    </source>
</evidence>
<dbReference type="AlphaFoldDB" id="A0A438K2T0"/>
<dbReference type="InterPro" id="IPR036955">
    <property type="entry name" value="AP2/ERF_dom_sf"/>
</dbReference>
<dbReference type="InterPro" id="IPR016177">
    <property type="entry name" value="DNA-bd_dom_sf"/>
</dbReference>
<evidence type="ECO:0000313" key="11">
    <source>
        <dbReference type="Proteomes" id="UP000288805"/>
    </source>
</evidence>
<dbReference type="GO" id="GO:0003677">
    <property type="term" value="F:DNA binding"/>
    <property type="evidence" value="ECO:0007669"/>
    <property type="project" value="UniProtKB-KW"/>
</dbReference>
<dbReference type="InterPro" id="IPR001471">
    <property type="entry name" value="AP2/ERF_dom"/>
</dbReference>
<evidence type="ECO:0000259" key="9">
    <source>
        <dbReference type="PROSITE" id="PS51032"/>
    </source>
</evidence>
<evidence type="ECO:0000256" key="5">
    <source>
        <dbReference type="ARBA" id="ARBA00023163"/>
    </source>
</evidence>
<evidence type="ECO:0000256" key="4">
    <source>
        <dbReference type="ARBA" id="ARBA00023159"/>
    </source>
</evidence>
<dbReference type="InterPro" id="IPR051032">
    <property type="entry name" value="AP2/ERF_TF_ERF_subfamily"/>
</dbReference>
<dbReference type="FunFam" id="3.30.730.10:FF:000001">
    <property type="entry name" value="Ethylene-responsive transcription factor 2"/>
    <property type="match status" value="1"/>
</dbReference>
<accession>A0A438K2T0</accession>
<feature type="region of interest" description="Disordered" evidence="8">
    <location>
        <begin position="1"/>
        <end position="48"/>
    </location>
</feature>
<dbReference type="Gene3D" id="3.30.730.10">
    <property type="entry name" value="AP2/ERF domain"/>
    <property type="match status" value="1"/>
</dbReference>
<organism evidence="10 11">
    <name type="scientific">Vitis vinifera</name>
    <name type="common">Grape</name>
    <dbReference type="NCBI Taxonomy" id="29760"/>
    <lineage>
        <taxon>Eukaryota</taxon>
        <taxon>Viridiplantae</taxon>
        <taxon>Streptophyta</taxon>
        <taxon>Embryophyta</taxon>
        <taxon>Tracheophyta</taxon>
        <taxon>Spermatophyta</taxon>
        <taxon>Magnoliopsida</taxon>
        <taxon>eudicotyledons</taxon>
        <taxon>Gunneridae</taxon>
        <taxon>Pentapetalae</taxon>
        <taxon>rosids</taxon>
        <taxon>Vitales</taxon>
        <taxon>Vitaceae</taxon>
        <taxon>Viteae</taxon>
        <taxon>Vitis</taxon>
    </lineage>
</organism>
<feature type="compositionally biased region" description="Polar residues" evidence="8">
    <location>
        <begin position="150"/>
        <end position="159"/>
    </location>
</feature>
<dbReference type="Proteomes" id="UP000288805">
    <property type="component" value="Unassembled WGS sequence"/>
</dbReference>
<gene>
    <name evidence="10" type="primary">ERF034_5</name>
    <name evidence="10" type="ORF">CK203_009173</name>
</gene>
<keyword evidence="3" id="KW-0238">DNA-binding</keyword>
<dbReference type="OrthoDB" id="1932364at2759"/>
<keyword evidence="4" id="KW-0010">Activator</keyword>
<protein>
    <submittedName>
        <fullName evidence="10">Ethylene-responsive transcription factor ERF034</fullName>
    </submittedName>
</protein>
<evidence type="ECO:0000256" key="2">
    <source>
        <dbReference type="ARBA" id="ARBA00023015"/>
    </source>
</evidence>
<dbReference type="GO" id="GO:0003700">
    <property type="term" value="F:DNA-binding transcription factor activity"/>
    <property type="evidence" value="ECO:0007669"/>
    <property type="project" value="InterPro"/>
</dbReference>
<evidence type="ECO:0000256" key="7">
    <source>
        <dbReference type="ARBA" id="ARBA00024343"/>
    </source>
</evidence>
<dbReference type="PANTHER" id="PTHR31985">
    <property type="entry name" value="ETHYLENE-RESPONSIVE TRANSCRIPTION FACTOR ERF042-RELATED"/>
    <property type="match status" value="1"/>
</dbReference>
<dbReference type="EMBL" id="QGNW01000018">
    <property type="protein sequence ID" value="RVX15514.1"/>
    <property type="molecule type" value="Genomic_DNA"/>
</dbReference>
<feature type="region of interest" description="Disordered" evidence="8">
    <location>
        <begin position="133"/>
        <end position="176"/>
    </location>
</feature>
<evidence type="ECO:0000256" key="8">
    <source>
        <dbReference type="SAM" id="MobiDB-lite"/>
    </source>
</evidence>
<dbReference type="GO" id="GO:0005634">
    <property type="term" value="C:nucleus"/>
    <property type="evidence" value="ECO:0007669"/>
    <property type="project" value="UniProtKB-SubCell"/>
</dbReference>
<proteinExistence type="inferred from homology"/>
<dbReference type="SMART" id="SM00380">
    <property type="entry name" value="AP2"/>
    <property type="match status" value="1"/>
</dbReference>
<sequence length="225" mass="25322">MGKTPSIQSEAGTTSSFKGITQEAKSEDDHRKKVKGCSNDDRFKHPTYRGVRRRNWGKWVSEIREPRKKSRIWLGSFATPEMAARAHDVAALAIKGHSAHLNFPELAHQFPRPETKSPEDIRAAAAKAAMFTHPRRREEADQAEVVGCHSPSSTSNTSCDDTKEPPPSPTVTTADDGTFFDLPDLFPNLITDHQMTDIFCQSIMWPLPEVESVDMDFYLEEPLLW</sequence>
<reference evidence="10 11" key="1">
    <citation type="journal article" date="2018" name="PLoS Genet.">
        <title>Population sequencing reveals clonal diversity and ancestral inbreeding in the grapevine cultivar Chardonnay.</title>
        <authorList>
            <person name="Roach M.J."/>
            <person name="Johnson D.L."/>
            <person name="Bohlmann J."/>
            <person name="van Vuuren H.J."/>
            <person name="Jones S.J."/>
            <person name="Pretorius I.S."/>
            <person name="Schmidt S.A."/>
            <person name="Borneman A.R."/>
        </authorList>
    </citation>
    <scope>NUCLEOTIDE SEQUENCE [LARGE SCALE GENOMIC DNA]</scope>
    <source>
        <strain evidence="11">cv. Chardonnay</strain>
        <tissue evidence="10">Leaf</tissue>
    </source>
</reference>
<dbReference type="PROSITE" id="PS51032">
    <property type="entry name" value="AP2_ERF"/>
    <property type="match status" value="1"/>
</dbReference>